<dbReference type="PANTHER" id="PTHR20935:SF1">
    <property type="entry name" value="SLL1549 PROTEIN"/>
    <property type="match status" value="1"/>
</dbReference>
<dbReference type="GeneID" id="35871857"/>
<protein>
    <submittedName>
        <fullName evidence="2">Phosphohistidine phosphatase, SixA</fullName>
    </submittedName>
</protein>
<accession>A0A1I5N642</accession>
<dbReference type="Gene3D" id="3.40.50.1240">
    <property type="entry name" value="Phosphoglycerate mutase-like"/>
    <property type="match status" value="1"/>
</dbReference>
<dbReference type="AlphaFoldDB" id="A0A1I5N642"/>
<dbReference type="SUPFAM" id="SSF53254">
    <property type="entry name" value="Phosphoglycerate mutase-like"/>
    <property type="match status" value="1"/>
</dbReference>
<dbReference type="SMART" id="SM00855">
    <property type="entry name" value="PGAM"/>
    <property type="match status" value="1"/>
</dbReference>
<evidence type="ECO:0000313" key="2">
    <source>
        <dbReference type="EMBL" id="SFP17385.1"/>
    </source>
</evidence>
<dbReference type="STRING" id="1121869.SAMN03084138_01491"/>
<dbReference type="GO" id="GO:0101006">
    <property type="term" value="F:protein histidine phosphatase activity"/>
    <property type="evidence" value="ECO:0007669"/>
    <property type="project" value="InterPro"/>
</dbReference>
<dbReference type="NCBIfam" id="TIGR00249">
    <property type="entry name" value="sixA"/>
    <property type="match status" value="1"/>
</dbReference>
<dbReference type="Pfam" id="PF00300">
    <property type="entry name" value="His_Phos_1"/>
    <property type="match status" value="1"/>
</dbReference>
<dbReference type="InterPro" id="IPR013078">
    <property type="entry name" value="His_Pase_superF_clade-1"/>
</dbReference>
<dbReference type="Proteomes" id="UP000182692">
    <property type="component" value="Unassembled WGS sequence"/>
</dbReference>
<reference evidence="2 3" key="1">
    <citation type="submission" date="2016-10" db="EMBL/GenBank/DDBJ databases">
        <authorList>
            <person name="de Groot N.N."/>
        </authorList>
    </citation>
    <scope>NUCLEOTIDE SEQUENCE [LARGE SCALE GENOMIC DNA]</scope>
    <source>
        <strain evidence="2 3">DSM 15893</strain>
    </source>
</reference>
<evidence type="ECO:0000256" key="1">
    <source>
        <dbReference type="ARBA" id="ARBA00022801"/>
    </source>
</evidence>
<proteinExistence type="predicted"/>
<dbReference type="PANTHER" id="PTHR20935">
    <property type="entry name" value="PHOSPHOGLYCERATE MUTASE-RELATED"/>
    <property type="match status" value="1"/>
</dbReference>
<dbReference type="GO" id="GO:0005737">
    <property type="term" value="C:cytoplasm"/>
    <property type="evidence" value="ECO:0007669"/>
    <property type="project" value="InterPro"/>
</dbReference>
<dbReference type="OrthoDB" id="92610at2"/>
<dbReference type="InterPro" id="IPR051021">
    <property type="entry name" value="Mito_Ser/Thr_phosphatase"/>
</dbReference>
<dbReference type="EMBL" id="FOWR01000009">
    <property type="protein sequence ID" value="SFP17385.1"/>
    <property type="molecule type" value="Genomic_DNA"/>
</dbReference>
<evidence type="ECO:0000313" key="3">
    <source>
        <dbReference type="Proteomes" id="UP000182692"/>
    </source>
</evidence>
<dbReference type="CDD" id="cd07067">
    <property type="entry name" value="HP_PGM_like"/>
    <property type="match status" value="1"/>
</dbReference>
<gene>
    <name evidence="2" type="ORF">SAMN03084138_01491</name>
</gene>
<name>A0A1I5N642_9GAMM</name>
<sequence>MHIYIMRHGEAHAFAASDEERQLTELGEHQSAAMAKWLAGQLPTGTLDIVLVSPYIRAQQTWQACEKLLPAATKVLTDEGITPYGDSEDVAAYLRALIAVDKPDSVLVVSHLPLVGYLTAEWSPGMQPPMFPTSSMSCVEYDVETDKSNVLWLKTPSQVMNG</sequence>
<dbReference type="InterPro" id="IPR004449">
    <property type="entry name" value="SixA"/>
</dbReference>
<organism evidence="2 3">
    <name type="scientific">Enterovibrio norvegicus DSM 15893</name>
    <dbReference type="NCBI Taxonomy" id="1121869"/>
    <lineage>
        <taxon>Bacteria</taxon>
        <taxon>Pseudomonadati</taxon>
        <taxon>Pseudomonadota</taxon>
        <taxon>Gammaproteobacteria</taxon>
        <taxon>Vibrionales</taxon>
        <taxon>Vibrionaceae</taxon>
        <taxon>Enterovibrio</taxon>
    </lineage>
</organism>
<dbReference type="InterPro" id="IPR029033">
    <property type="entry name" value="His_PPase_superfam"/>
</dbReference>
<keyword evidence="1" id="KW-0378">Hydrolase</keyword>
<dbReference type="RefSeq" id="WP_074926240.1">
    <property type="nucleotide sequence ID" value="NZ_FOWR01000009.1"/>
</dbReference>